<accession>A0ABX5XTX0</accession>
<evidence type="ECO:0000313" key="3">
    <source>
        <dbReference type="Proteomes" id="UP000318081"/>
    </source>
</evidence>
<evidence type="ECO:0000313" key="2">
    <source>
        <dbReference type="EMBL" id="QDV85473.1"/>
    </source>
</evidence>
<dbReference type="EMBL" id="CP036432">
    <property type="protein sequence ID" value="QDV85473.1"/>
    <property type="molecule type" value="Genomic_DNA"/>
</dbReference>
<name>A0ABX5XTX0_9BACT</name>
<gene>
    <name evidence="2" type="ORF">TBK1r_44870</name>
</gene>
<feature type="region of interest" description="Disordered" evidence="1">
    <location>
        <begin position="23"/>
        <end position="51"/>
    </location>
</feature>
<protein>
    <submittedName>
        <fullName evidence="2">Uncharacterized protein</fullName>
    </submittedName>
</protein>
<proteinExistence type="predicted"/>
<keyword evidence="3" id="KW-1185">Reference proteome</keyword>
<organism evidence="2 3">
    <name type="scientific">Stieleria magnilauensis</name>
    <dbReference type="NCBI Taxonomy" id="2527963"/>
    <lineage>
        <taxon>Bacteria</taxon>
        <taxon>Pseudomonadati</taxon>
        <taxon>Planctomycetota</taxon>
        <taxon>Planctomycetia</taxon>
        <taxon>Pirellulales</taxon>
        <taxon>Pirellulaceae</taxon>
        <taxon>Stieleria</taxon>
    </lineage>
</organism>
<dbReference type="Proteomes" id="UP000318081">
    <property type="component" value="Chromosome"/>
</dbReference>
<reference evidence="2 3" key="1">
    <citation type="submission" date="2019-02" db="EMBL/GenBank/DDBJ databases">
        <title>Deep-cultivation of Planctomycetes and their phenomic and genomic characterization uncovers novel biology.</title>
        <authorList>
            <person name="Wiegand S."/>
            <person name="Jogler M."/>
            <person name="Boedeker C."/>
            <person name="Pinto D."/>
            <person name="Vollmers J."/>
            <person name="Rivas-Marin E."/>
            <person name="Kohn T."/>
            <person name="Peeters S.H."/>
            <person name="Heuer A."/>
            <person name="Rast P."/>
            <person name="Oberbeckmann S."/>
            <person name="Bunk B."/>
            <person name="Jeske O."/>
            <person name="Meyerdierks A."/>
            <person name="Storesund J.E."/>
            <person name="Kallscheuer N."/>
            <person name="Luecker S."/>
            <person name="Lage O.M."/>
            <person name="Pohl T."/>
            <person name="Merkel B.J."/>
            <person name="Hornburger P."/>
            <person name="Mueller R.-W."/>
            <person name="Bruemmer F."/>
            <person name="Labrenz M."/>
            <person name="Spormann A.M."/>
            <person name="Op den Camp H."/>
            <person name="Overmann J."/>
            <person name="Amann R."/>
            <person name="Jetten M.S.M."/>
            <person name="Mascher T."/>
            <person name="Medema M.H."/>
            <person name="Devos D.P."/>
            <person name="Kaster A.-K."/>
            <person name="Ovreas L."/>
            <person name="Rohde M."/>
            <person name="Galperin M.Y."/>
            <person name="Jogler C."/>
        </authorList>
    </citation>
    <scope>NUCLEOTIDE SEQUENCE [LARGE SCALE GENOMIC DNA]</scope>
    <source>
        <strain evidence="2 3">TBK1r</strain>
    </source>
</reference>
<sequence>MFLGIATVVVLVLLAVLVLPSKKRDADTKQTSNTILPFQSPERSQNLREQQVQEEAEAIASEYQRRADEAWLEELSVKASALLKSPAKATRKA</sequence>
<feature type="compositionally biased region" description="Polar residues" evidence="1">
    <location>
        <begin position="29"/>
        <end position="48"/>
    </location>
</feature>
<evidence type="ECO:0000256" key="1">
    <source>
        <dbReference type="SAM" id="MobiDB-lite"/>
    </source>
</evidence>
<dbReference type="RefSeq" id="WP_145215157.1">
    <property type="nucleotide sequence ID" value="NZ_CP036432.1"/>
</dbReference>